<feature type="transmembrane region" description="Helical" evidence="5">
    <location>
        <begin position="102"/>
        <end position="122"/>
    </location>
</feature>
<protein>
    <recommendedName>
        <fullName evidence="6">Major facilitator superfamily (MFS) profile domain-containing protein</fullName>
    </recommendedName>
</protein>
<feature type="transmembrane region" description="Helical" evidence="5">
    <location>
        <begin position="134"/>
        <end position="156"/>
    </location>
</feature>
<dbReference type="SUPFAM" id="SSF103473">
    <property type="entry name" value="MFS general substrate transporter"/>
    <property type="match status" value="1"/>
</dbReference>
<keyword evidence="3 5" id="KW-1133">Transmembrane helix</keyword>
<evidence type="ECO:0000256" key="4">
    <source>
        <dbReference type="ARBA" id="ARBA00023136"/>
    </source>
</evidence>
<feature type="transmembrane region" description="Helical" evidence="5">
    <location>
        <begin position="162"/>
        <end position="181"/>
    </location>
</feature>
<dbReference type="PANTHER" id="PTHR23502:SF134">
    <property type="entry name" value="MAJOR FACILITATOR SUPERFAMILY (MFS) PROFILE DOMAIN-CONTAINING PROTEIN-RELATED"/>
    <property type="match status" value="1"/>
</dbReference>
<dbReference type="EMBL" id="DF933839">
    <property type="protein sequence ID" value="GAM42123.1"/>
    <property type="molecule type" value="Genomic_DNA"/>
</dbReference>
<dbReference type="PROSITE" id="PS50850">
    <property type="entry name" value="MFS"/>
    <property type="match status" value="1"/>
</dbReference>
<evidence type="ECO:0000256" key="3">
    <source>
        <dbReference type="ARBA" id="ARBA00022989"/>
    </source>
</evidence>
<reference evidence="8" key="1">
    <citation type="journal article" date="2015" name="Genome Announc.">
        <title>Draft genome sequence of Talaromyces cellulolyticus strain Y-94, a source of lignocellulosic biomass-degrading enzymes.</title>
        <authorList>
            <person name="Fujii T."/>
            <person name="Koike H."/>
            <person name="Sawayama S."/>
            <person name="Yano S."/>
            <person name="Inoue H."/>
        </authorList>
    </citation>
    <scope>NUCLEOTIDE SEQUENCE [LARGE SCALE GENOMIC DNA]</scope>
    <source>
        <strain evidence="8">Y-94</strain>
    </source>
</reference>
<proteinExistence type="predicted"/>
<dbReference type="GO" id="GO:0005886">
    <property type="term" value="C:plasma membrane"/>
    <property type="evidence" value="ECO:0007669"/>
    <property type="project" value="TreeGrafter"/>
</dbReference>
<dbReference type="AlphaFoldDB" id="A0A0B8N4H1"/>
<evidence type="ECO:0000256" key="5">
    <source>
        <dbReference type="SAM" id="Phobius"/>
    </source>
</evidence>
<dbReference type="Gene3D" id="1.20.1250.20">
    <property type="entry name" value="MFS general substrate transporter like domains"/>
    <property type="match status" value="1"/>
</dbReference>
<evidence type="ECO:0000259" key="6">
    <source>
        <dbReference type="PROSITE" id="PS50850"/>
    </source>
</evidence>
<feature type="transmembrane region" description="Helical" evidence="5">
    <location>
        <begin position="469"/>
        <end position="489"/>
    </location>
</feature>
<keyword evidence="2 5" id="KW-0812">Transmembrane</keyword>
<feature type="domain" description="Major facilitator superfamily (MFS) profile" evidence="6">
    <location>
        <begin position="68"/>
        <end position="522"/>
    </location>
</feature>
<feature type="transmembrane region" description="Helical" evidence="5">
    <location>
        <begin position="193"/>
        <end position="216"/>
    </location>
</feature>
<feature type="transmembrane region" description="Helical" evidence="5">
    <location>
        <begin position="429"/>
        <end position="457"/>
    </location>
</feature>
<dbReference type="Proteomes" id="UP000053095">
    <property type="component" value="Unassembled WGS sequence"/>
</dbReference>
<dbReference type="InterPro" id="IPR020846">
    <property type="entry name" value="MFS_dom"/>
</dbReference>
<feature type="transmembrane region" description="Helical" evidence="5">
    <location>
        <begin position="68"/>
        <end position="90"/>
    </location>
</feature>
<keyword evidence="8" id="KW-1185">Reference proteome</keyword>
<dbReference type="InterPro" id="IPR011701">
    <property type="entry name" value="MFS"/>
</dbReference>
<dbReference type="PANTHER" id="PTHR23502">
    <property type="entry name" value="MAJOR FACILITATOR SUPERFAMILY"/>
    <property type="match status" value="1"/>
</dbReference>
<name>A0A0B8N4H1_TALPI</name>
<feature type="transmembrane region" description="Helical" evidence="5">
    <location>
        <begin position="316"/>
        <end position="347"/>
    </location>
</feature>
<gene>
    <name evidence="7" type="ORF">TCE0_043r15808</name>
</gene>
<accession>A0A0B8N4H1</accession>
<feature type="transmembrane region" description="Helical" evidence="5">
    <location>
        <begin position="405"/>
        <end position="423"/>
    </location>
</feature>
<dbReference type="InterPro" id="IPR036259">
    <property type="entry name" value="MFS_trans_sf"/>
</dbReference>
<feature type="transmembrane region" description="Helical" evidence="5">
    <location>
        <begin position="367"/>
        <end position="385"/>
    </location>
</feature>
<keyword evidence="4 5" id="KW-0472">Membrane</keyword>
<comment type="subcellular location">
    <subcellularLocation>
        <location evidence="1">Membrane</location>
        <topology evidence="1">Multi-pass membrane protein</topology>
    </subcellularLocation>
</comment>
<evidence type="ECO:0000256" key="2">
    <source>
        <dbReference type="ARBA" id="ARBA00022692"/>
    </source>
</evidence>
<dbReference type="Pfam" id="PF07690">
    <property type="entry name" value="MFS_1"/>
    <property type="match status" value="1"/>
</dbReference>
<evidence type="ECO:0000313" key="8">
    <source>
        <dbReference type="Proteomes" id="UP000053095"/>
    </source>
</evidence>
<dbReference type="GO" id="GO:0022857">
    <property type="term" value="F:transmembrane transporter activity"/>
    <property type="evidence" value="ECO:0007669"/>
    <property type="project" value="InterPro"/>
</dbReference>
<sequence length="535" mass="59093">MDVDEETAPSSTTPDDNIRYRYLTFDTALAPVTAPIILQGRIEKQLLPPDLSSLTDPFGWSQARKSTLLTLSCVATTFTAYAGGCYATPIPQMASYWHLSETSLDSGLLIFTVGFALAPMILAPLSEINGRRPIFLTTGVLFVVFSICCGVTKSFAGMMVSRFLAGCAGSTFSAIIGGVVADMYRREDRNTPMTFFTTFVVIGCGLGPLVSGYISQNASWRWVFYASALEIAVVVLAMLFFFKETRGNIALRKKADLLNSWYQACEDAGHPVLDVDVNVPSEKNQSARQTRLARVRWRVRADVERQSIRQMIQASLYLPFYLLFTEPVVFFFSLWMAFAWAILWIMYGALPEMYQSVYGFDQQQQGATFASVIVGAIVSAVFSIVYENYHTRTGIANSTPEQRLYFPATGSILLPIGLFWFGWTSREDIHWIVPTLAVCCLTMGIFSIILAVVNYLADTYHQYSSSAMAAMSFCRNIAGGAFAMFTRQIFQGLGWGGGSSMLGGVAILLSLVPWVLIAYGPRIRARSKFASELVG</sequence>
<feature type="transmembrane region" description="Helical" evidence="5">
    <location>
        <begin position="501"/>
        <end position="519"/>
    </location>
</feature>
<feature type="transmembrane region" description="Helical" evidence="5">
    <location>
        <begin position="222"/>
        <end position="242"/>
    </location>
</feature>
<evidence type="ECO:0000256" key="1">
    <source>
        <dbReference type="ARBA" id="ARBA00004141"/>
    </source>
</evidence>
<organism evidence="7 8">
    <name type="scientific">Talaromyces pinophilus</name>
    <name type="common">Penicillium pinophilum</name>
    <dbReference type="NCBI Taxonomy" id="128442"/>
    <lineage>
        <taxon>Eukaryota</taxon>
        <taxon>Fungi</taxon>
        <taxon>Dikarya</taxon>
        <taxon>Ascomycota</taxon>
        <taxon>Pezizomycotina</taxon>
        <taxon>Eurotiomycetes</taxon>
        <taxon>Eurotiomycetidae</taxon>
        <taxon>Eurotiales</taxon>
        <taxon>Trichocomaceae</taxon>
        <taxon>Talaromyces</taxon>
        <taxon>Talaromyces sect. Talaromyces</taxon>
    </lineage>
</organism>
<evidence type="ECO:0000313" key="7">
    <source>
        <dbReference type="EMBL" id="GAM42123.1"/>
    </source>
</evidence>